<evidence type="ECO:0000313" key="2">
    <source>
        <dbReference type="EMBL" id="PIZ69046.1"/>
    </source>
</evidence>
<proteinExistence type="predicted"/>
<sequence length="253" mass="29501">VKFFYKQLRLDKFEKIKGRKLAISIIENISLAIFKQRNNIATKKSIFEIFKPKCSYKTLVVNMNRFAHLALLVLITILKVNRRNQHFIKHTDSTEIPVCSNRKAKYHKTMKYLANWGYTGKGSFFGLKMHITTDLNRKLLAVKFTSGNVDDRKIFLKLNKDLLGLFIADAGYVSKKLQQDFCQKGKRILLVKPRKNMKNPMTKFQEFLYGTRMLIELNFRSLKMFYGLVTSLPRSVAGYLANYIYSLLAYQIA</sequence>
<dbReference type="Pfam" id="PF13612">
    <property type="entry name" value="DDE_Tnp_1_3"/>
    <property type="match status" value="1"/>
</dbReference>
<gene>
    <name evidence="2" type="ORF">COY11_05020</name>
</gene>
<dbReference type="InterPro" id="IPR025668">
    <property type="entry name" value="Tnp_DDE_dom"/>
</dbReference>
<reference evidence="3" key="1">
    <citation type="submission" date="2017-09" db="EMBL/GenBank/DDBJ databases">
        <title>Depth-based differentiation of microbial function through sediment-hosted aquifers and enrichment of novel symbionts in the deep terrestrial subsurface.</title>
        <authorList>
            <person name="Probst A.J."/>
            <person name="Ladd B."/>
            <person name="Jarett J.K."/>
            <person name="Geller-Mcgrath D.E."/>
            <person name="Sieber C.M.K."/>
            <person name="Emerson J.B."/>
            <person name="Anantharaman K."/>
            <person name="Thomas B.C."/>
            <person name="Malmstrom R."/>
            <person name="Stieglmeier M."/>
            <person name="Klingl A."/>
            <person name="Woyke T."/>
            <person name="Ryan C.M."/>
            <person name="Banfield J.F."/>
        </authorList>
    </citation>
    <scope>NUCLEOTIDE SEQUENCE [LARGE SCALE GENOMIC DNA]</scope>
</reference>
<accession>A0A2M7UCR9</accession>
<dbReference type="Proteomes" id="UP000229805">
    <property type="component" value="Unassembled WGS sequence"/>
</dbReference>
<feature type="non-terminal residue" evidence="2">
    <location>
        <position position="1"/>
    </location>
</feature>
<dbReference type="EMBL" id="PFOG01000188">
    <property type="protein sequence ID" value="PIZ69046.1"/>
    <property type="molecule type" value="Genomic_DNA"/>
</dbReference>
<protein>
    <recommendedName>
        <fullName evidence="1">Transposase DDE domain-containing protein</fullName>
    </recommendedName>
</protein>
<organism evidence="2 3">
    <name type="scientific">Candidatus Portnoybacteria bacterium CG_4_10_14_0_2_um_filter_44_20</name>
    <dbReference type="NCBI Taxonomy" id="1974799"/>
    <lineage>
        <taxon>Bacteria</taxon>
        <taxon>Candidatus Portnoyibacteriota</taxon>
    </lineage>
</organism>
<comment type="caution">
    <text evidence="2">The sequence shown here is derived from an EMBL/GenBank/DDBJ whole genome shotgun (WGS) entry which is preliminary data.</text>
</comment>
<feature type="domain" description="Transposase DDE" evidence="1">
    <location>
        <begin position="87"/>
        <end position="225"/>
    </location>
</feature>
<dbReference type="AlphaFoldDB" id="A0A2M7UCR9"/>
<evidence type="ECO:0000313" key="3">
    <source>
        <dbReference type="Proteomes" id="UP000229805"/>
    </source>
</evidence>
<evidence type="ECO:0000259" key="1">
    <source>
        <dbReference type="Pfam" id="PF13612"/>
    </source>
</evidence>
<name>A0A2M7UCR9_9BACT</name>